<dbReference type="Gene3D" id="3.40.50.2000">
    <property type="entry name" value="Glycogen Phosphorylase B"/>
    <property type="match status" value="2"/>
</dbReference>
<dbReference type="AlphaFoldDB" id="A0ABD1G7Y1"/>
<feature type="domain" description="Glycosyltransferase N-terminal" evidence="5">
    <location>
        <begin position="9"/>
        <end position="240"/>
    </location>
</feature>
<evidence type="ECO:0000256" key="2">
    <source>
        <dbReference type="ARBA" id="ARBA00022679"/>
    </source>
</evidence>
<name>A0ABD1G7Y1_SALDI</name>
<dbReference type="EC" id="2.4.1.-" evidence="4"/>
<dbReference type="GO" id="GO:0008194">
    <property type="term" value="F:UDP-glycosyltransferase activity"/>
    <property type="evidence" value="ECO:0007669"/>
    <property type="project" value="UniProtKB-ARBA"/>
</dbReference>
<comment type="caution">
    <text evidence="6">The sequence shown here is derived from an EMBL/GenBank/DDBJ whole genome shotgun (WGS) entry which is preliminary data.</text>
</comment>
<keyword evidence="7" id="KW-1185">Reference proteome</keyword>
<accession>A0ABD1G7Y1</accession>
<dbReference type="InterPro" id="IPR002213">
    <property type="entry name" value="UDP_glucos_trans"/>
</dbReference>
<organism evidence="6 7">
    <name type="scientific">Salvia divinorum</name>
    <name type="common">Maria pastora</name>
    <name type="synonym">Diviner's sage</name>
    <dbReference type="NCBI Taxonomy" id="28513"/>
    <lineage>
        <taxon>Eukaryota</taxon>
        <taxon>Viridiplantae</taxon>
        <taxon>Streptophyta</taxon>
        <taxon>Embryophyta</taxon>
        <taxon>Tracheophyta</taxon>
        <taxon>Spermatophyta</taxon>
        <taxon>Magnoliopsida</taxon>
        <taxon>eudicotyledons</taxon>
        <taxon>Gunneridae</taxon>
        <taxon>Pentapetalae</taxon>
        <taxon>asterids</taxon>
        <taxon>lamiids</taxon>
        <taxon>Lamiales</taxon>
        <taxon>Lamiaceae</taxon>
        <taxon>Nepetoideae</taxon>
        <taxon>Mentheae</taxon>
        <taxon>Salviinae</taxon>
        <taxon>Salvia</taxon>
        <taxon>Salvia subgen. Calosphace</taxon>
    </lineage>
</organism>
<evidence type="ECO:0000256" key="3">
    <source>
        <dbReference type="RuleBase" id="RU003718"/>
    </source>
</evidence>
<dbReference type="InterPro" id="IPR058980">
    <property type="entry name" value="Glyco_transf_N"/>
</dbReference>
<proteinExistence type="inferred from homology"/>
<sequence length="449" mass="49988">MDAKQGELRVLMFPWLAHGHVFPFLELAKGLANNHCHVYFCSTSINLDYVKNSLNNNNNNSDHIPIELVELSLPSLPDLPPHYHTTKNIPPHLRSTLYKAFQMSAPAFSDIIANLSPDLLIYDIMQPWAAKAAASQGVPPIFFATSGVTTFAFVHHFYTHRSWDNFPRQSIWLKDFERRIIAAERKNFPVRDAGAGFANGVFDLSNDVVLIKTCRGLEGQYVDYLSTLCGKKIVTTGPLITFADNQETGGSEIMEWLSERREGSTIYISFGSENYLSKEQMREIAIGLELSGVNFLWVAREPAGSEVSIEDAVPEGFLERAKPRGLVVRGWAPQAAILAHPSVGGFMSHCGWSSITESLYFGVPVVAVPLKLDQPMNARLVVEVGVGVEVARDEEGRLDGNGVADAVKEVLVEKRWRGRAREMSEKMKLEGEEAFAEIAEELKKVRARK</sequence>
<dbReference type="CDD" id="cd03784">
    <property type="entry name" value="GT1_Gtf-like"/>
    <property type="match status" value="1"/>
</dbReference>
<gene>
    <name evidence="6" type="ORF">AAHA92_24607</name>
</gene>
<reference evidence="6 7" key="1">
    <citation type="submission" date="2024-06" db="EMBL/GenBank/DDBJ databases">
        <title>A chromosome level genome sequence of Diviner's sage (Salvia divinorum).</title>
        <authorList>
            <person name="Ford S.A."/>
            <person name="Ro D.-K."/>
            <person name="Ness R.W."/>
            <person name="Phillips M.A."/>
        </authorList>
    </citation>
    <scope>NUCLEOTIDE SEQUENCE [LARGE SCALE GENOMIC DNA]</scope>
    <source>
        <strain evidence="6">SAF-2024a</strain>
        <tissue evidence="6">Leaf</tissue>
    </source>
</reference>
<comment type="similarity">
    <text evidence="1 3">Belongs to the UDP-glycosyltransferase family.</text>
</comment>
<keyword evidence="2 3" id="KW-0808">Transferase</keyword>
<evidence type="ECO:0000313" key="6">
    <source>
        <dbReference type="EMBL" id="KAL1540225.1"/>
    </source>
</evidence>
<dbReference type="Pfam" id="PF26168">
    <property type="entry name" value="Glyco_transf_N"/>
    <property type="match status" value="1"/>
</dbReference>
<dbReference type="PROSITE" id="PS00375">
    <property type="entry name" value="UDPGT"/>
    <property type="match status" value="1"/>
</dbReference>
<keyword evidence="3 6" id="KW-0328">Glycosyltransferase</keyword>
<dbReference type="Pfam" id="PF00201">
    <property type="entry name" value="UDPGT"/>
    <property type="match status" value="1"/>
</dbReference>
<dbReference type="PANTHER" id="PTHR48044:SF82">
    <property type="entry name" value="GLYCOSYLTRANSFERASE"/>
    <property type="match status" value="1"/>
</dbReference>
<protein>
    <recommendedName>
        <fullName evidence="4">Glycosyltransferase</fullName>
        <ecNumber evidence="4">2.4.1.-</ecNumber>
    </recommendedName>
</protein>
<dbReference type="SUPFAM" id="SSF53756">
    <property type="entry name" value="UDP-Glycosyltransferase/glycogen phosphorylase"/>
    <property type="match status" value="1"/>
</dbReference>
<evidence type="ECO:0000256" key="1">
    <source>
        <dbReference type="ARBA" id="ARBA00009995"/>
    </source>
</evidence>
<dbReference type="GO" id="GO:1901137">
    <property type="term" value="P:carbohydrate derivative biosynthetic process"/>
    <property type="evidence" value="ECO:0007669"/>
    <property type="project" value="UniProtKB-ARBA"/>
</dbReference>
<evidence type="ECO:0000313" key="7">
    <source>
        <dbReference type="Proteomes" id="UP001567538"/>
    </source>
</evidence>
<dbReference type="PANTHER" id="PTHR48044">
    <property type="entry name" value="GLYCOSYLTRANSFERASE"/>
    <property type="match status" value="1"/>
</dbReference>
<evidence type="ECO:0000256" key="4">
    <source>
        <dbReference type="RuleBase" id="RU362057"/>
    </source>
</evidence>
<dbReference type="EMBL" id="JBEAFC010000009">
    <property type="protein sequence ID" value="KAL1540225.1"/>
    <property type="molecule type" value="Genomic_DNA"/>
</dbReference>
<evidence type="ECO:0000259" key="5">
    <source>
        <dbReference type="Pfam" id="PF26168"/>
    </source>
</evidence>
<dbReference type="InterPro" id="IPR035595">
    <property type="entry name" value="UDP_glycos_trans_CS"/>
</dbReference>
<dbReference type="Proteomes" id="UP001567538">
    <property type="component" value="Unassembled WGS sequence"/>
</dbReference>
<dbReference type="FunFam" id="3.40.50.2000:FF:000037">
    <property type="entry name" value="Glycosyltransferase"/>
    <property type="match status" value="1"/>
</dbReference>